<feature type="transmembrane region" description="Helical" evidence="1">
    <location>
        <begin position="64"/>
        <end position="85"/>
    </location>
</feature>
<reference evidence="2 3" key="1">
    <citation type="submission" date="2015-11" db="EMBL/GenBank/DDBJ databases">
        <title>Expanding the genomic diversity of Burkholderia species for the development of highly accurate diagnostics.</title>
        <authorList>
            <person name="Sahl J."/>
            <person name="Keim P."/>
            <person name="Wagner D."/>
        </authorList>
    </citation>
    <scope>NUCLEOTIDE SEQUENCE [LARGE SCALE GENOMIC DNA]</scope>
    <source>
        <strain evidence="2 3">MSMB1301WGS</strain>
    </source>
</reference>
<dbReference type="EMBL" id="LPEQ01000113">
    <property type="protein sequence ID" value="KVV40914.1"/>
    <property type="molecule type" value="Genomic_DNA"/>
</dbReference>
<dbReference type="Proteomes" id="UP000062317">
    <property type="component" value="Unassembled WGS sequence"/>
</dbReference>
<evidence type="ECO:0000313" key="2">
    <source>
        <dbReference type="EMBL" id="KVV40914.1"/>
    </source>
</evidence>
<keyword evidence="1" id="KW-0472">Membrane</keyword>
<gene>
    <name evidence="2" type="ORF">WT27_13390</name>
</gene>
<protein>
    <submittedName>
        <fullName evidence="2">Uncharacterized protein</fullName>
    </submittedName>
</protein>
<keyword evidence="3" id="KW-1185">Reference proteome</keyword>
<dbReference type="AlphaFoldDB" id="A0A105V4Y1"/>
<keyword evidence="1" id="KW-1133">Transmembrane helix</keyword>
<evidence type="ECO:0000256" key="1">
    <source>
        <dbReference type="SAM" id="Phobius"/>
    </source>
</evidence>
<sequence length="188" mass="20710">MWIGFLLPLVREKSLSRLGALLGFVGTFMLFGGLDAIICAFITWMTEEGALADGTALAYVWHPLIALELAPAMVIGVSGAVLCWLTEDTAFFIRPEGRAAWYMTRRKAEERAIAAALFRPFGNVVHTRSVVDKRGLVTELVTTNGTLVIDGEIGSADKGQVVYINSFGDVRIGTLQARRLRRRSHRGW</sequence>
<accession>A0A105V4Y1</accession>
<evidence type="ECO:0000313" key="3">
    <source>
        <dbReference type="Proteomes" id="UP000062317"/>
    </source>
</evidence>
<name>A0A105V4Y1_9BURK</name>
<feature type="transmembrane region" description="Helical" evidence="1">
    <location>
        <begin position="21"/>
        <end position="44"/>
    </location>
</feature>
<proteinExistence type="predicted"/>
<organism evidence="2 3">
    <name type="scientific">Burkholderia territorii</name>
    <dbReference type="NCBI Taxonomy" id="1503055"/>
    <lineage>
        <taxon>Bacteria</taxon>
        <taxon>Pseudomonadati</taxon>
        <taxon>Pseudomonadota</taxon>
        <taxon>Betaproteobacteria</taxon>
        <taxon>Burkholderiales</taxon>
        <taxon>Burkholderiaceae</taxon>
        <taxon>Burkholderia</taxon>
        <taxon>Burkholderia cepacia complex</taxon>
    </lineage>
</organism>
<comment type="caution">
    <text evidence="2">The sequence shown here is derived from an EMBL/GenBank/DDBJ whole genome shotgun (WGS) entry which is preliminary data.</text>
</comment>
<keyword evidence="1" id="KW-0812">Transmembrane</keyword>